<dbReference type="PANTHER" id="PTHR30572">
    <property type="entry name" value="MEMBRANE COMPONENT OF TRANSPORTER-RELATED"/>
    <property type="match status" value="1"/>
</dbReference>
<dbReference type="EMBL" id="PXZM01000023">
    <property type="protein sequence ID" value="PSJ94635.1"/>
    <property type="molecule type" value="Genomic_DNA"/>
</dbReference>
<evidence type="ECO:0000313" key="10">
    <source>
        <dbReference type="Proteomes" id="UP000240419"/>
    </source>
</evidence>
<dbReference type="InterPro" id="IPR050250">
    <property type="entry name" value="Macrolide_Exporter_MacB"/>
</dbReference>
<dbReference type="Proteomes" id="UP000240419">
    <property type="component" value="Unassembled WGS sequence"/>
</dbReference>
<evidence type="ECO:0000256" key="1">
    <source>
        <dbReference type="ARBA" id="ARBA00004651"/>
    </source>
</evidence>
<dbReference type="PANTHER" id="PTHR30572:SF4">
    <property type="entry name" value="ABC TRANSPORTER PERMEASE YTRF"/>
    <property type="match status" value="1"/>
</dbReference>
<evidence type="ECO:0000256" key="2">
    <source>
        <dbReference type="ARBA" id="ARBA00022475"/>
    </source>
</evidence>
<proteinExistence type="inferred from homology"/>
<feature type="transmembrane region" description="Helical" evidence="7">
    <location>
        <begin position="870"/>
        <end position="893"/>
    </location>
</feature>
<feature type="transmembrane region" description="Helical" evidence="7">
    <location>
        <begin position="402"/>
        <end position="423"/>
    </location>
</feature>
<organism evidence="9 10">
    <name type="scientific">Brevibacillus fortis</name>
    <dbReference type="NCBI Taxonomy" id="2126352"/>
    <lineage>
        <taxon>Bacteria</taxon>
        <taxon>Bacillati</taxon>
        <taxon>Bacillota</taxon>
        <taxon>Bacilli</taxon>
        <taxon>Bacillales</taxon>
        <taxon>Paenibacillaceae</taxon>
        <taxon>Brevibacillus</taxon>
    </lineage>
</organism>
<feature type="transmembrane region" description="Helical" evidence="7">
    <location>
        <begin position="542"/>
        <end position="561"/>
    </location>
</feature>
<dbReference type="OrthoDB" id="51951at2"/>
<keyword evidence="3 7" id="KW-0812">Transmembrane</keyword>
<comment type="similarity">
    <text evidence="6">Belongs to the ABC-4 integral membrane protein family.</text>
</comment>
<keyword evidence="10" id="KW-1185">Reference proteome</keyword>
<dbReference type="AlphaFoldDB" id="A0A2P7V608"/>
<evidence type="ECO:0000256" key="6">
    <source>
        <dbReference type="ARBA" id="ARBA00038076"/>
    </source>
</evidence>
<comment type="caution">
    <text evidence="9">The sequence shown here is derived from an EMBL/GenBank/DDBJ whole genome shotgun (WGS) entry which is preliminary data.</text>
</comment>
<feature type="transmembrane region" description="Helical" evidence="7">
    <location>
        <begin position="482"/>
        <end position="504"/>
    </location>
</feature>
<feature type="transmembrane region" description="Helical" evidence="7">
    <location>
        <begin position="819"/>
        <end position="849"/>
    </location>
</feature>
<dbReference type="InterPro" id="IPR003838">
    <property type="entry name" value="ABC3_permease_C"/>
</dbReference>
<comment type="subcellular location">
    <subcellularLocation>
        <location evidence="1">Cell membrane</location>
        <topology evidence="1">Multi-pass membrane protein</topology>
    </subcellularLocation>
</comment>
<dbReference type="GO" id="GO:0022857">
    <property type="term" value="F:transmembrane transporter activity"/>
    <property type="evidence" value="ECO:0007669"/>
    <property type="project" value="TreeGrafter"/>
</dbReference>
<dbReference type="GO" id="GO:0005886">
    <property type="term" value="C:plasma membrane"/>
    <property type="evidence" value="ECO:0007669"/>
    <property type="project" value="UniProtKB-SubCell"/>
</dbReference>
<evidence type="ECO:0000256" key="3">
    <source>
        <dbReference type="ARBA" id="ARBA00022692"/>
    </source>
</evidence>
<accession>A0A2P7V608</accession>
<evidence type="ECO:0000256" key="4">
    <source>
        <dbReference type="ARBA" id="ARBA00022989"/>
    </source>
</evidence>
<reference evidence="9 10" key="1">
    <citation type="submission" date="2018-03" db="EMBL/GenBank/DDBJ databases">
        <title>Brevisbacillus phylogenomics.</title>
        <authorList>
            <person name="Dunlap C."/>
        </authorList>
    </citation>
    <scope>NUCLEOTIDE SEQUENCE [LARGE SCALE GENOMIC DNA]</scope>
    <source>
        <strain evidence="9 10">NRRL NRS-1210</strain>
    </source>
</reference>
<dbReference type="Pfam" id="PF02687">
    <property type="entry name" value="FtsX"/>
    <property type="match status" value="2"/>
</dbReference>
<feature type="transmembrane region" description="Helical" evidence="7">
    <location>
        <begin position="929"/>
        <end position="949"/>
    </location>
</feature>
<gene>
    <name evidence="9" type="ORF">C7R93_14700</name>
</gene>
<evidence type="ECO:0000256" key="7">
    <source>
        <dbReference type="SAM" id="Phobius"/>
    </source>
</evidence>
<feature type="domain" description="ABC3 transporter permease C-terminal" evidence="8">
    <location>
        <begin position="832"/>
        <end position="951"/>
    </location>
</feature>
<protein>
    <submittedName>
        <fullName evidence="9">ABC transporter permease</fullName>
    </submittedName>
</protein>
<feature type="transmembrane region" description="Helical" evidence="7">
    <location>
        <begin position="350"/>
        <end position="373"/>
    </location>
</feature>
<keyword evidence="2" id="KW-1003">Cell membrane</keyword>
<sequence length="963" mass="108250">MAMLQMILRKMMNNRWLVGSLLIGLIVAVGLVSSIPSFTSGVLQRMLTKDLEEYQKNVKRFPGGLLISVNQNKLGKNGTALVDEMAAHLQNNVIASLGVPVYEEVTILRTIPFDARQQNIQPKSPISSESTRLYSLSALEKHMTLVDGRLPAATPVDGVYEALVTEKALKDRRMVLGSLYELTTNEAKGLKVRIKPVGVFKEKEGNDPYWFVTTNEYSNGFILDERLYRKTFLEEKNLVISTQMYTAFHYQSFQISDTEKLNAVVAGIEGKLQQYGLKKAEINVQFPAASLVGKYNEQEKQFKTILWSLYIPIFIMLGLYLVMVSGLIVERQRTEIAVLGSRGASRMQIFSIYFMEIAILGLCAFLIGPFVGIQLSKILGISNGFLEFVDRKGLDVTISSEVFVYAAWMVLACITLVLISVFLATRQNIVTHKQSMARMGGQAIWHRLFLDVLLLAISWYGWYSYQNAAETAAKTSEGASAISIDFLLFFVPVLFSLGLGLLLLRFYPWILRLMSWAGRSFFPLSLHTTLVQVGRAPRQYHFLMLFVTITVAVGMFSASMARTINQNAEERIRYQTGADIRLKAEWKSDKPEVTVFRRGNNVAEKGEEVEVEIEPVAPPVQYVEPDFDLYSGLPGVEHATKVYVNGLAEASFRGDPVKDITLMGIDPKEFAKTAWMKPDLLPHHFHEYLNLMAKEPRALFLSRSLADKLHVVEGQTILLGWGDTRRVEMIVYAIVDYWPGWNPAPVKSTYGSRMEEPYLAVANLPFVQDKIHLEPYEVWIKMKEESSSESLYKGLEQEGVKLAMLNNAKQQVIQVKNSAFYLGLNGSLTLGFLLSMLVTFIGYVLYWVLTLGARKLQYGVFRAMGMPFRQLLAILAWEQLLTFGVAFAMGMTAGKLANSLFLPALSLYLHADKQVPPFTVISRLQDEQIIYTFIAVTLVIGIGIVGILLSRMQIHQAVKLGED</sequence>
<evidence type="ECO:0000313" key="9">
    <source>
        <dbReference type="EMBL" id="PSJ94635.1"/>
    </source>
</evidence>
<feature type="transmembrane region" description="Helical" evidence="7">
    <location>
        <begin position="444"/>
        <end position="462"/>
    </location>
</feature>
<keyword evidence="5 7" id="KW-0472">Membrane</keyword>
<name>A0A2P7V608_9BACL</name>
<keyword evidence="4 7" id="KW-1133">Transmembrane helix</keyword>
<feature type="domain" description="ABC3 transporter permease C-terminal" evidence="8">
    <location>
        <begin position="315"/>
        <end position="423"/>
    </location>
</feature>
<feature type="transmembrane region" description="Helical" evidence="7">
    <location>
        <begin position="305"/>
        <end position="329"/>
    </location>
</feature>
<evidence type="ECO:0000259" key="8">
    <source>
        <dbReference type="Pfam" id="PF02687"/>
    </source>
</evidence>
<evidence type="ECO:0000256" key="5">
    <source>
        <dbReference type="ARBA" id="ARBA00023136"/>
    </source>
</evidence>